<proteinExistence type="inferred from homology"/>
<evidence type="ECO:0000313" key="5">
    <source>
        <dbReference type="Proteomes" id="UP001526426"/>
    </source>
</evidence>
<dbReference type="Pfam" id="PF04984">
    <property type="entry name" value="Phage_sheath_1"/>
    <property type="match status" value="1"/>
</dbReference>
<gene>
    <name evidence="4" type="ORF">K4A83_12980</name>
</gene>
<evidence type="ECO:0000259" key="3">
    <source>
        <dbReference type="Pfam" id="PF17482"/>
    </source>
</evidence>
<reference evidence="4 5" key="1">
    <citation type="submission" date="2021-08" db="EMBL/GenBank/DDBJ databases">
        <title>Draft genome sequence of Spirulina subsalsa with high tolerance to salinity and hype-accumulation of phycocyanin.</title>
        <authorList>
            <person name="Pei H."/>
            <person name="Jiang L."/>
        </authorList>
    </citation>
    <scope>NUCLEOTIDE SEQUENCE [LARGE SCALE GENOMIC DNA]</scope>
    <source>
        <strain evidence="4 5">FACHB-351</strain>
    </source>
</reference>
<evidence type="ECO:0000256" key="1">
    <source>
        <dbReference type="ARBA" id="ARBA00008005"/>
    </source>
</evidence>
<comment type="caution">
    <text evidence="4">The sequence shown here is derived from an EMBL/GenBank/DDBJ whole genome shotgun (WGS) entry which is preliminary data.</text>
</comment>
<evidence type="ECO:0000259" key="2">
    <source>
        <dbReference type="Pfam" id="PF04984"/>
    </source>
</evidence>
<comment type="similarity">
    <text evidence="1">Belongs to the myoviridae tail sheath protein family.</text>
</comment>
<name>A0ABT3L6N8_9CYAN</name>
<accession>A0ABT3L6N8</accession>
<dbReference type="PANTHER" id="PTHR35861:SF1">
    <property type="entry name" value="PHAGE TAIL SHEATH PROTEIN"/>
    <property type="match status" value="1"/>
</dbReference>
<organism evidence="4 5">
    <name type="scientific">Spirulina subsalsa FACHB-351</name>
    <dbReference type="NCBI Taxonomy" id="234711"/>
    <lineage>
        <taxon>Bacteria</taxon>
        <taxon>Bacillati</taxon>
        <taxon>Cyanobacteriota</taxon>
        <taxon>Cyanophyceae</taxon>
        <taxon>Spirulinales</taxon>
        <taxon>Spirulinaceae</taxon>
        <taxon>Spirulina</taxon>
    </lineage>
</organism>
<protein>
    <submittedName>
        <fullName evidence="4">Phage tail sheath subtilisin-like domain-containing protein</fullName>
    </submittedName>
</protein>
<evidence type="ECO:0000313" key="4">
    <source>
        <dbReference type="EMBL" id="MCW6037176.1"/>
    </source>
</evidence>
<dbReference type="InterPro" id="IPR035089">
    <property type="entry name" value="Phage_sheath_subtilisin"/>
</dbReference>
<dbReference type="Pfam" id="PF17482">
    <property type="entry name" value="Phage_sheath_1C"/>
    <property type="match status" value="1"/>
</dbReference>
<sequence length="392" mass="43885">MSRYKLPSPTLTAPGVILQDIAPTPREGLMTGVPVFVGGTQAQTNQQLEYIASPKKLTLWPEFLQQFAEFSLSSYLTQALRGFFENGGRLCYVLLLPQESEQEPLFSLNTSTLGHGLETLESLTAIDLICVPDLMQTPSRTEIIHLQSLVLEHCDRMGDRFAILDSIHTENLEEINQQRQQLIGNNGAIYAPWIQVETVAHYIPPCGHIAGIYAQNDRESGVHRAPANYVLNGVLDLSLLLGDQDWQYLNVDYGPGVNCIRSFRNRGIRVWGARSLSQIPGWQYVNVRRLMITLLRWAEYNLGGIIFEPNDTTLWTRITRELTVYCESLWEQGALQGQEPEEAFYVKCDEETNPPDLRNAGQVLVEVGLSPNTPAEFIVISLIHGNGGVTFA</sequence>
<dbReference type="EMBL" id="JAIHOM010000059">
    <property type="protein sequence ID" value="MCW6037176.1"/>
    <property type="molecule type" value="Genomic_DNA"/>
</dbReference>
<dbReference type="InterPro" id="IPR052042">
    <property type="entry name" value="Tail_sheath_structural"/>
</dbReference>
<dbReference type="InterPro" id="IPR020287">
    <property type="entry name" value="Tail_sheath_C"/>
</dbReference>
<dbReference type="PANTHER" id="PTHR35861">
    <property type="match status" value="1"/>
</dbReference>
<dbReference type="Proteomes" id="UP001526426">
    <property type="component" value="Unassembled WGS sequence"/>
</dbReference>
<feature type="domain" description="Tail sheath protein subtilisin-like" evidence="2">
    <location>
        <begin position="127"/>
        <end position="275"/>
    </location>
</feature>
<dbReference type="Gene3D" id="3.40.50.11780">
    <property type="match status" value="1"/>
</dbReference>
<feature type="domain" description="Tail sheath protein C-terminal" evidence="3">
    <location>
        <begin position="280"/>
        <end position="380"/>
    </location>
</feature>
<keyword evidence="5" id="KW-1185">Reference proteome</keyword>